<gene>
    <name evidence="2" type="ORF">CVLEPA_LOCUS15836</name>
</gene>
<reference evidence="2 3" key="1">
    <citation type="submission" date="2024-02" db="EMBL/GenBank/DDBJ databases">
        <authorList>
            <person name="Daric V."/>
            <person name="Darras S."/>
        </authorList>
    </citation>
    <scope>NUCLEOTIDE SEQUENCE [LARGE SCALE GENOMIC DNA]</scope>
</reference>
<feature type="compositionally biased region" description="Polar residues" evidence="1">
    <location>
        <begin position="135"/>
        <end position="145"/>
    </location>
</feature>
<feature type="compositionally biased region" description="Acidic residues" evidence="1">
    <location>
        <begin position="186"/>
        <end position="204"/>
    </location>
</feature>
<evidence type="ECO:0000256" key="1">
    <source>
        <dbReference type="SAM" id="MobiDB-lite"/>
    </source>
</evidence>
<name>A0ABP0FYN5_CLALP</name>
<organism evidence="2 3">
    <name type="scientific">Clavelina lepadiformis</name>
    <name type="common">Light-bulb sea squirt</name>
    <name type="synonym">Ascidia lepadiformis</name>
    <dbReference type="NCBI Taxonomy" id="159417"/>
    <lineage>
        <taxon>Eukaryota</taxon>
        <taxon>Metazoa</taxon>
        <taxon>Chordata</taxon>
        <taxon>Tunicata</taxon>
        <taxon>Ascidiacea</taxon>
        <taxon>Aplousobranchia</taxon>
        <taxon>Clavelinidae</taxon>
        <taxon>Clavelina</taxon>
    </lineage>
</organism>
<feature type="region of interest" description="Disordered" evidence="1">
    <location>
        <begin position="186"/>
        <end position="208"/>
    </location>
</feature>
<feature type="region of interest" description="Disordered" evidence="1">
    <location>
        <begin position="106"/>
        <end position="150"/>
    </location>
</feature>
<dbReference type="EMBL" id="CAWYQH010000098">
    <property type="protein sequence ID" value="CAK8684713.1"/>
    <property type="molecule type" value="Genomic_DNA"/>
</dbReference>
<feature type="compositionally biased region" description="Acidic residues" evidence="1">
    <location>
        <begin position="26"/>
        <end position="74"/>
    </location>
</feature>
<proteinExistence type="predicted"/>
<evidence type="ECO:0000313" key="3">
    <source>
        <dbReference type="Proteomes" id="UP001642483"/>
    </source>
</evidence>
<evidence type="ECO:0000313" key="2">
    <source>
        <dbReference type="EMBL" id="CAK8684713.1"/>
    </source>
</evidence>
<feature type="compositionally biased region" description="Acidic residues" evidence="1">
    <location>
        <begin position="112"/>
        <end position="124"/>
    </location>
</feature>
<feature type="compositionally biased region" description="Basic and acidic residues" evidence="1">
    <location>
        <begin position="125"/>
        <end position="134"/>
    </location>
</feature>
<feature type="region of interest" description="Disordered" evidence="1">
    <location>
        <begin position="1"/>
        <end position="81"/>
    </location>
</feature>
<comment type="caution">
    <text evidence="2">The sequence shown here is derived from an EMBL/GenBank/DDBJ whole genome shotgun (WGS) entry which is preliminary data.</text>
</comment>
<keyword evidence="3" id="KW-1185">Reference proteome</keyword>
<dbReference type="Proteomes" id="UP001642483">
    <property type="component" value="Unassembled WGS sequence"/>
</dbReference>
<sequence>MVVKVQLDPPVDDSKPKEQFTIPDKYDEDESEEISSADDEIELDEASDTENYEPDIDANEALDEDEESSGDEETGFTIQELSNGDTKLLKLKFDDVEAKRQEYLKRMKELDSQDSDSAVESDVCDENKENDDKTTNTSEAPQAQQKEQKCAFVDYRNVVDADMEEYNSDDDEDFNPVYCGESLSDVEYEEGEERDTESEPEIEDQGILHKKTGEALKCIRMIQKLEIPPEGNDAPANPMDYA</sequence>
<protein>
    <submittedName>
        <fullName evidence="2">Uncharacterized protein</fullName>
    </submittedName>
</protein>
<accession>A0ABP0FYN5</accession>